<dbReference type="Proteomes" id="UP000280834">
    <property type="component" value="Unassembled WGS sequence"/>
</dbReference>
<proteinExistence type="predicted"/>
<sequence>MLSTYSCVVEHFQIVVEIEMLSNMQILPSQIYSNDDKVYLK</sequence>
<evidence type="ECO:0000313" key="2">
    <source>
        <dbReference type="Proteomes" id="UP000280834"/>
    </source>
</evidence>
<dbReference type="EMBL" id="UZAG01023100">
    <property type="protein sequence ID" value="VDO55708.1"/>
    <property type="molecule type" value="Genomic_DNA"/>
</dbReference>
<evidence type="ECO:0000313" key="1">
    <source>
        <dbReference type="EMBL" id="VDO55708.1"/>
    </source>
</evidence>
<organism evidence="1 2">
    <name type="scientific">Brugia timori</name>
    <dbReference type="NCBI Taxonomy" id="42155"/>
    <lineage>
        <taxon>Eukaryota</taxon>
        <taxon>Metazoa</taxon>
        <taxon>Ecdysozoa</taxon>
        <taxon>Nematoda</taxon>
        <taxon>Chromadorea</taxon>
        <taxon>Rhabditida</taxon>
        <taxon>Spirurina</taxon>
        <taxon>Spiruromorpha</taxon>
        <taxon>Filarioidea</taxon>
        <taxon>Onchocercidae</taxon>
        <taxon>Brugia</taxon>
    </lineage>
</organism>
<dbReference type="AlphaFoldDB" id="A0A3P7ZSB3"/>
<name>A0A3P7ZSB3_9BILA</name>
<protein>
    <submittedName>
        <fullName evidence="1">Uncharacterized protein</fullName>
    </submittedName>
</protein>
<gene>
    <name evidence="1" type="ORF">BTMF_LOCUS15766</name>
</gene>
<keyword evidence="2" id="KW-1185">Reference proteome</keyword>
<accession>A0A3P7ZSB3</accession>
<reference evidence="1 2" key="1">
    <citation type="submission" date="2018-11" db="EMBL/GenBank/DDBJ databases">
        <authorList>
            <consortium name="Pathogen Informatics"/>
        </authorList>
    </citation>
    <scope>NUCLEOTIDE SEQUENCE [LARGE SCALE GENOMIC DNA]</scope>
</reference>